<reference evidence="1" key="1">
    <citation type="submission" date="2014-09" db="EMBL/GenBank/DDBJ databases">
        <authorList>
            <person name="Magalhaes I.L.F."/>
            <person name="Oliveira U."/>
            <person name="Santos F.R."/>
            <person name="Vidigal T.H.D.A."/>
            <person name="Brescovit A.D."/>
            <person name="Santos A.J."/>
        </authorList>
    </citation>
    <scope>NUCLEOTIDE SEQUENCE</scope>
    <source>
        <tissue evidence="1">Shoot tissue taken approximately 20 cm above the soil surface</tissue>
    </source>
</reference>
<proteinExistence type="predicted"/>
<dbReference type="EMBL" id="GBRH01241974">
    <property type="protein sequence ID" value="JAD55921.1"/>
    <property type="molecule type" value="Transcribed_RNA"/>
</dbReference>
<protein>
    <submittedName>
        <fullName evidence="1">Uncharacterized protein</fullName>
    </submittedName>
</protein>
<accession>A0A0A9AXR2</accession>
<reference evidence="1" key="2">
    <citation type="journal article" date="2015" name="Data Brief">
        <title>Shoot transcriptome of the giant reed, Arundo donax.</title>
        <authorList>
            <person name="Barrero R.A."/>
            <person name="Guerrero F.D."/>
            <person name="Moolhuijzen P."/>
            <person name="Goolsby J.A."/>
            <person name="Tidwell J."/>
            <person name="Bellgard S.E."/>
            <person name="Bellgard M.I."/>
        </authorList>
    </citation>
    <scope>NUCLEOTIDE SEQUENCE</scope>
    <source>
        <tissue evidence="1">Shoot tissue taken approximately 20 cm above the soil surface</tissue>
    </source>
</reference>
<evidence type="ECO:0000313" key="1">
    <source>
        <dbReference type="EMBL" id="JAD55921.1"/>
    </source>
</evidence>
<organism evidence="1">
    <name type="scientific">Arundo donax</name>
    <name type="common">Giant reed</name>
    <name type="synonym">Donax arundinaceus</name>
    <dbReference type="NCBI Taxonomy" id="35708"/>
    <lineage>
        <taxon>Eukaryota</taxon>
        <taxon>Viridiplantae</taxon>
        <taxon>Streptophyta</taxon>
        <taxon>Embryophyta</taxon>
        <taxon>Tracheophyta</taxon>
        <taxon>Spermatophyta</taxon>
        <taxon>Magnoliopsida</taxon>
        <taxon>Liliopsida</taxon>
        <taxon>Poales</taxon>
        <taxon>Poaceae</taxon>
        <taxon>PACMAD clade</taxon>
        <taxon>Arundinoideae</taxon>
        <taxon>Arundineae</taxon>
        <taxon>Arundo</taxon>
    </lineage>
</organism>
<sequence>MAPENPCPPFPAVLQQMVRFKVLDLLTSILKELLVLKEQAGGAVQREGGDDPVLDAMAANLLQKKWKEFKQSDESWKEALRAFLDLGGIDKDINAMVGSLKKGLGAGCIYSWMSSYQMQCTTVTGLPAHKATTGFRTPAMEVMVQEAYKVLSMEAPAQHQDQVVCKRAVVLLDIIDKRFELWSKLDNDVPPAFWPSSEHEGNESRSLATVLREDIGRARQQDIYLATDHAIEQWRSSFTAGEKTHGHGPDK</sequence>
<name>A0A0A9AXR2_ARUDO</name>
<dbReference type="AlphaFoldDB" id="A0A0A9AXR2"/>